<feature type="domain" description="7TM-DISM receptor extracellular" evidence="1">
    <location>
        <begin position="33"/>
        <end position="112"/>
    </location>
</feature>
<dbReference type="AlphaFoldDB" id="D5V0C4"/>
<evidence type="ECO:0000259" key="1">
    <source>
        <dbReference type="Pfam" id="PF07696"/>
    </source>
</evidence>
<organism evidence="2 3">
    <name type="scientific">Arcobacter nitrofigilis (strain ATCC 33309 / DSM 7299 / CCUG 15893 / LMG 7604 / NCTC 12251 / CI)</name>
    <name type="common">Campylobacter nitrofigilis</name>
    <dbReference type="NCBI Taxonomy" id="572480"/>
    <lineage>
        <taxon>Bacteria</taxon>
        <taxon>Pseudomonadati</taxon>
        <taxon>Campylobacterota</taxon>
        <taxon>Epsilonproteobacteria</taxon>
        <taxon>Campylobacterales</taxon>
        <taxon>Arcobacteraceae</taxon>
        <taxon>Arcobacter</taxon>
    </lineage>
</organism>
<keyword evidence="2" id="KW-0808">Transferase</keyword>
<evidence type="ECO:0000313" key="2">
    <source>
        <dbReference type="EMBL" id="ADG93736.1"/>
    </source>
</evidence>
<reference evidence="2 3" key="1">
    <citation type="journal article" date="2010" name="Stand. Genomic Sci.">
        <title>Complete genome sequence of Arcobacter nitrofigilis type strain (CI).</title>
        <authorList>
            <person name="Pati A."/>
            <person name="Gronow S."/>
            <person name="Lapidus A."/>
            <person name="Copeland A."/>
            <person name="Glavina Del Rio T."/>
            <person name="Nolan M."/>
            <person name="Lucas S."/>
            <person name="Tice H."/>
            <person name="Cheng J.F."/>
            <person name="Han C."/>
            <person name="Chertkov O."/>
            <person name="Bruce D."/>
            <person name="Tapia R."/>
            <person name="Goodwin L."/>
            <person name="Pitluck S."/>
            <person name="Liolios K."/>
            <person name="Ivanova N."/>
            <person name="Mavromatis K."/>
            <person name="Chen A."/>
            <person name="Palaniappan K."/>
            <person name="Land M."/>
            <person name="Hauser L."/>
            <person name="Chang Y.J."/>
            <person name="Jeffries C.D."/>
            <person name="Detter J.C."/>
            <person name="Rohde M."/>
            <person name="Goker M."/>
            <person name="Bristow J."/>
            <person name="Eisen J.A."/>
            <person name="Markowitz V."/>
            <person name="Hugenholtz P."/>
            <person name="Klenk H.P."/>
            <person name="Kyrpides N.C."/>
        </authorList>
    </citation>
    <scope>NUCLEOTIDE SEQUENCE [LARGE SCALE GENOMIC DNA]</scope>
    <source>
        <strain evidence="3">ATCC 33309 / DSM 7299 / CCUG 15893 / LMG 7604 / NCTC 12251 / CI</strain>
    </source>
</reference>
<dbReference type="GO" id="GO:0016301">
    <property type="term" value="F:kinase activity"/>
    <property type="evidence" value="ECO:0007669"/>
    <property type="project" value="UniProtKB-KW"/>
</dbReference>
<dbReference type="RefSeq" id="WP_013135881.1">
    <property type="nucleotide sequence ID" value="NC_014166.1"/>
</dbReference>
<keyword evidence="2" id="KW-0418">Kinase</keyword>
<gene>
    <name evidence="2" type="ordered locus">Arnit_2082</name>
</gene>
<dbReference type="InterPro" id="IPR011622">
    <property type="entry name" value="7TMR_DISM_rcpt_extracell_dom2"/>
</dbReference>
<dbReference type="HOGENOM" id="CLU_2044834_0_0_7"/>
<keyword evidence="3" id="KW-1185">Reference proteome</keyword>
<evidence type="ECO:0000313" key="3">
    <source>
        <dbReference type="Proteomes" id="UP000000939"/>
    </source>
</evidence>
<dbReference type="EMBL" id="CP001999">
    <property type="protein sequence ID" value="ADG93736.1"/>
    <property type="molecule type" value="Genomic_DNA"/>
</dbReference>
<protein>
    <submittedName>
        <fullName evidence="2">Two-component sensor histidine kinase</fullName>
    </submittedName>
</protein>
<sequence length="120" mass="14116">MRIPIILLVFLYINLQATILVNTTNSIDLLPNSKIYHDIGNHETINTILNKNDKFITTNKKVVDYCILAPEGVWIKFRLKNPTSKTIEKKISFENIFLEEIELYEMKNQKIISKKNHWIL</sequence>
<proteinExistence type="predicted"/>
<name>D5V0C4_ARCNC</name>
<dbReference type="Gene3D" id="2.60.40.2380">
    <property type="match status" value="1"/>
</dbReference>
<dbReference type="STRING" id="572480.Arnit_2082"/>
<dbReference type="Pfam" id="PF07696">
    <property type="entry name" value="7TMR-DISMED2"/>
    <property type="match status" value="1"/>
</dbReference>
<dbReference type="Proteomes" id="UP000000939">
    <property type="component" value="Chromosome"/>
</dbReference>
<dbReference type="KEGG" id="ant:Arnit_2082"/>
<accession>D5V0C4</accession>